<dbReference type="KEGG" id="cate:C2869_10520"/>
<evidence type="ECO:0000313" key="1">
    <source>
        <dbReference type="EMBL" id="AWB66838.1"/>
    </source>
</evidence>
<sequence>MIVNQVYMTLESSAYSPMVRSKYQFLSNYLTLFISDLMKKKQINLGRFNRIVFQEGAKYDMCTVGDRAYCVNLTNEFRGLEFFSNENEVHRYFIRKYFEGFKKIDQEFKTELVAELEETIEKQFKLAIYYDVKSKQFANYGYLIFRYRYNSFQLVAQCSRGDKNIGLEKVLYECEPDPFKVHHDIHKITVDNGEVIITGLLNENIGTFTFPI</sequence>
<dbReference type="EMBL" id="CP026604">
    <property type="protein sequence ID" value="AWB66838.1"/>
    <property type="molecule type" value="Genomic_DNA"/>
</dbReference>
<protein>
    <submittedName>
        <fullName evidence="1">Uncharacterized protein</fullName>
    </submittedName>
</protein>
<name>A0A2S0VRK1_9ALTE</name>
<evidence type="ECO:0000313" key="2">
    <source>
        <dbReference type="Proteomes" id="UP000244441"/>
    </source>
</evidence>
<dbReference type="Proteomes" id="UP000244441">
    <property type="component" value="Chromosome"/>
</dbReference>
<proteinExistence type="predicted"/>
<keyword evidence="2" id="KW-1185">Reference proteome</keyword>
<gene>
    <name evidence="1" type="ORF">C2869_10520</name>
</gene>
<dbReference type="AlphaFoldDB" id="A0A2S0VRK1"/>
<organism evidence="1 2">
    <name type="scientific">Saccharobesus litoralis</name>
    <dbReference type="NCBI Taxonomy" id="2172099"/>
    <lineage>
        <taxon>Bacteria</taxon>
        <taxon>Pseudomonadati</taxon>
        <taxon>Pseudomonadota</taxon>
        <taxon>Gammaproteobacteria</taxon>
        <taxon>Alteromonadales</taxon>
        <taxon>Alteromonadaceae</taxon>
        <taxon>Saccharobesus</taxon>
    </lineage>
</organism>
<reference evidence="1 2" key="1">
    <citation type="submission" date="2018-01" db="EMBL/GenBank/DDBJ databases">
        <title>Genome sequence of a Cantenovulum-like bacteria.</title>
        <authorList>
            <person name="Tan W.R."/>
            <person name="Lau N.-S."/>
            <person name="Go F."/>
            <person name="Amirul A.-A.A."/>
        </authorList>
    </citation>
    <scope>NUCLEOTIDE SEQUENCE [LARGE SCALE GENOMIC DNA]</scope>
    <source>
        <strain evidence="1 2">CCB-QB4</strain>
    </source>
</reference>
<accession>A0A2S0VRK1</accession>